<evidence type="ECO:0000313" key="4">
    <source>
        <dbReference type="EMBL" id="GGJ99972.1"/>
    </source>
</evidence>
<dbReference type="PANTHER" id="PTHR37312">
    <property type="entry name" value="MEMBRANE-BOUND ACYLTRANSFERASE YKRP-RELATED"/>
    <property type="match status" value="1"/>
</dbReference>
<feature type="transmembrane region" description="Helical" evidence="2">
    <location>
        <begin position="122"/>
        <end position="138"/>
    </location>
</feature>
<accession>A0ABQ2EB64</accession>
<dbReference type="RefSeq" id="WP_189108315.1">
    <property type="nucleotide sequence ID" value="NZ_BMMV01000009.1"/>
</dbReference>
<evidence type="ECO:0000313" key="5">
    <source>
        <dbReference type="Proteomes" id="UP000660265"/>
    </source>
</evidence>
<feature type="transmembrane region" description="Helical" evidence="2">
    <location>
        <begin position="171"/>
        <end position="188"/>
    </location>
</feature>
<dbReference type="Proteomes" id="UP000660265">
    <property type="component" value="Unassembled WGS sequence"/>
</dbReference>
<dbReference type="InterPro" id="IPR002656">
    <property type="entry name" value="Acyl_transf_3_dom"/>
</dbReference>
<evidence type="ECO:0000256" key="1">
    <source>
        <dbReference type="SAM" id="MobiDB-lite"/>
    </source>
</evidence>
<keyword evidence="5" id="KW-1185">Reference proteome</keyword>
<comment type="caution">
    <text evidence="4">The sequence shown here is derived from an EMBL/GenBank/DDBJ whole genome shotgun (WGS) entry which is preliminary data.</text>
</comment>
<sequence length="386" mass="43269">MVSSLSQERPQASAGAGAGMRDPFFDNAKYLAIVLVAVGHSWEPLPGSGRLVEALYSFVYAFHMPVFIVIAGYFSRGFDMSPKRVWRLVTGILVPYLVFEVAYTLFQRAVETPGFPLTPADPYWILWFLPALFLWRITTPFWQLVRWPVPVSLAVAVLASMSTGIGDDLQLMRVLQFLPFFVLGLRLRPEHFAYLRRTRVRVAALPVALVALLVAYWSVPRMSTSWFFRSYGARQLDEPVWAGAAMTLILFAAALVLGACFLAWVPRRRLWMTALGAGTLYGYLLHGFFIRGARFLGGYDDPFLEIPAGRIAVTLAAALLVTALCTPPVRRVFRYVVEPRMEWARAAGSGPETPTYAQPSETYTERRQRELQGPANRPGRPDRGGR</sequence>
<keyword evidence="2" id="KW-1133">Transmembrane helix</keyword>
<feature type="transmembrane region" description="Helical" evidence="2">
    <location>
        <begin position="270"/>
        <end position="289"/>
    </location>
</feature>
<protein>
    <submittedName>
        <fullName evidence="4">Membrane protein</fullName>
    </submittedName>
</protein>
<evidence type="ECO:0000259" key="3">
    <source>
        <dbReference type="Pfam" id="PF01757"/>
    </source>
</evidence>
<feature type="domain" description="Acyltransferase 3" evidence="3">
    <location>
        <begin position="23"/>
        <end position="322"/>
    </location>
</feature>
<name>A0ABQ2EB64_9ACTN</name>
<organism evidence="4 5">
    <name type="scientific">Streptomyces camponoticapitis</name>
    <dbReference type="NCBI Taxonomy" id="1616125"/>
    <lineage>
        <taxon>Bacteria</taxon>
        <taxon>Bacillati</taxon>
        <taxon>Actinomycetota</taxon>
        <taxon>Actinomycetes</taxon>
        <taxon>Kitasatosporales</taxon>
        <taxon>Streptomycetaceae</taxon>
        <taxon>Streptomyces</taxon>
    </lineage>
</organism>
<evidence type="ECO:0000256" key="2">
    <source>
        <dbReference type="SAM" id="Phobius"/>
    </source>
</evidence>
<gene>
    <name evidence="4" type="ORF">GCM10011583_34250</name>
</gene>
<feature type="transmembrane region" description="Helical" evidence="2">
    <location>
        <begin position="54"/>
        <end position="74"/>
    </location>
</feature>
<keyword evidence="2" id="KW-0472">Membrane</keyword>
<dbReference type="PANTHER" id="PTHR37312:SF1">
    <property type="entry name" value="MEMBRANE-BOUND ACYLTRANSFERASE YKRP-RELATED"/>
    <property type="match status" value="1"/>
</dbReference>
<proteinExistence type="predicted"/>
<dbReference type="Pfam" id="PF01757">
    <property type="entry name" value="Acyl_transf_3"/>
    <property type="match status" value="1"/>
</dbReference>
<dbReference type="EMBL" id="BMMV01000009">
    <property type="protein sequence ID" value="GGJ99972.1"/>
    <property type="molecule type" value="Genomic_DNA"/>
</dbReference>
<feature type="region of interest" description="Disordered" evidence="1">
    <location>
        <begin position="346"/>
        <end position="386"/>
    </location>
</feature>
<keyword evidence="2" id="KW-0812">Transmembrane</keyword>
<feature type="transmembrane region" description="Helical" evidence="2">
    <location>
        <begin position="145"/>
        <end position="165"/>
    </location>
</feature>
<feature type="transmembrane region" description="Helical" evidence="2">
    <location>
        <begin position="86"/>
        <end position="106"/>
    </location>
</feature>
<reference evidence="5" key="1">
    <citation type="journal article" date="2019" name="Int. J. Syst. Evol. Microbiol.">
        <title>The Global Catalogue of Microorganisms (GCM) 10K type strain sequencing project: providing services to taxonomists for standard genome sequencing and annotation.</title>
        <authorList>
            <consortium name="The Broad Institute Genomics Platform"/>
            <consortium name="The Broad Institute Genome Sequencing Center for Infectious Disease"/>
            <person name="Wu L."/>
            <person name="Ma J."/>
        </authorList>
    </citation>
    <scope>NUCLEOTIDE SEQUENCE [LARGE SCALE GENOMIC DNA]</scope>
    <source>
        <strain evidence="5">CGMCC 4.7275</strain>
    </source>
</reference>
<feature type="transmembrane region" description="Helical" evidence="2">
    <location>
        <begin position="239"/>
        <end position="263"/>
    </location>
</feature>
<dbReference type="InterPro" id="IPR052734">
    <property type="entry name" value="Nod_factor_acetyltransferase"/>
</dbReference>
<feature type="transmembrane region" description="Helical" evidence="2">
    <location>
        <begin position="200"/>
        <end position="219"/>
    </location>
</feature>
<feature type="transmembrane region" description="Helical" evidence="2">
    <location>
        <begin position="309"/>
        <end position="326"/>
    </location>
</feature>